<dbReference type="GO" id="GO:0003700">
    <property type="term" value="F:DNA-binding transcription factor activity"/>
    <property type="evidence" value="ECO:0007669"/>
    <property type="project" value="InterPro"/>
</dbReference>
<evidence type="ECO:0000259" key="4">
    <source>
        <dbReference type="PROSITE" id="PS01124"/>
    </source>
</evidence>
<feature type="domain" description="HTH araC/xylS-type" evidence="4">
    <location>
        <begin position="178"/>
        <end position="277"/>
    </location>
</feature>
<proteinExistence type="predicted"/>
<gene>
    <name evidence="5" type="ORF">BWR60_32485</name>
</gene>
<dbReference type="InterPro" id="IPR018062">
    <property type="entry name" value="HTH_AraC-typ_CS"/>
</dbReference>
<evidence type="ECO:0000256" key="2">
    <source>
        <dbReference type="ARBA" id="ARBA00023125"/>
    </source>
</evidence>
<dbReference type="PANTHER" id="PTHR46796:SF2">
    <property type="entry name" value="TRANSCRIPTIONAL REGULATORY PROTEIN"/>
    <property type="match status" value="1"/>
</dbReference>
<keyword evidence="3" id="KW-0804">Transcription</keyword>
<dbReference type="PROSITE" id="PS00041">
    <property type="entry name" value="HTH_ARAC_FAMILY_1"/>
    <property type="match status" value="1"/>
</dbReference>
<evidence type="ECO:0000256" key="1">
    <source>
        <dbReference type="ARBA" id="ARBA00023015"/>
    </source>
</evidence>
<dbReference type="AlphaFoldDB" id="A0A211Z2F2"/>
<name>A0A211Z2F2_9PROT</name>
<evidence type="ECO:0000313" key="6">
    <source>
        <dbReference type="Proteomes" id="UP000196655"/>
    </source>
</evidence>
<evidence type="ECO:0000256" key="3">
    <source>
        <dbReference type="ARBA" id="ARBA00023163"/>
    </source>
</evidence>
<evidence type="ECO:0000313" key="5">
    <source>
        <dbReference type="EMBL" id="OWJ59420.1"/>
    </source>
</evidence>
<protein>
    <submittedName>
        <fullName evidence="5">AraC family transcriptional regulator</fullName>
    </submittedName>
</protein>
<dbReference type="PANTHER" id="PTHR46796">
    <property type="entry name" value="HTH-TYPE TRANSCRIPTIONAL ACTIVATOR RHAS-RELATED"/>
    <property type="match status" value="1"/>
</dbReference>
<dbReference type="Proteomes" id="UP000196655">
    <property type="component" value="Unassembled WGS sequence"/>
</dbReference>
<dbReference type="InterPro" id="IPR009057">
    <property type="entry name" value="Homeodomain-like_sf"/>
</dbReference>
<dbReference type="InterPro" id="IPR050204">
    <property type="entry name" value="AraC_XylS_family_regulators"/>
</dbReference>
<reference evidence="6" key="1">
    <citation type="submission" date="2017-05" db="EMBL/GenBank/DDBJ databases">
        <authorList>
            <person name="Macchi M."/>
            <person name="Festa S."/>
            <person name="Coppotelli B.M."/>
            <person name="Morelli I.S."/>
        </authorList>
    </citation>
    <scope>NUCLEOTIDE SEQUENCE [LARGE SCALE GENOMIC DNA]</scope>
    <source>
        <strain evidence="6">I</strain>
    </source>
</reference>
<keyword evidence="2" id="KW-0238">DNA-binding</keyword>
<comment type="caution">
    <text evidence="5">The sequence shown here is derived from an EMBL/GenBank/DDBJ whole genome shotgun (WGS) entry which is preliminary data.</text>
</comment>
<dbReference type="SMART" id="SM00342">
    <property type="entry name" value="HTH_ARAC"/>
    <property type="match status" value="1"/>
</dbReference>
<dbReference type="InterPro" id="IPR020449">
    <property type="entry name" value="Tscrpt_reg_AraC-type_HTH"/>
</dbReference>
<dbReference type="SUPFAM" id="SSF46689">
    <property type="entry name" value="Homeodomain-like"/>
    <property type="match status" value="2"/>
</dbReference>
<dbReference type="PROSITE" id="PS01124">
    <property type="entry name" value="HTH_ARAC_FAMILY_2"/>
    <property type="match status" value="1"/>
</dbReference>
<sequence>MSTALRIAHGSFGRVALLDMDRPLVRHAHPHCHVLLKVEGADTRFMVGDVIVPLTDRTAVLVNGWEPHAYVHDPDRPRTLILALYVEPHWLDTFRTGWAASGTPGFFGRPCGETSPRIRTLAHDLAVDMVSRPEARESHERLLSDLMIAVIERFADWQAAPSSVRALASRPHIDWRIRRAIGAMRDGIGEEGASVSSLADTAGLSRAHFFRLFGASVNVSPRVYFNVMRLESAVAAIVDDDANLTEISQRLGFSAPPHFTRFFRDHAGVAPSEFRSVARLAS</sequence>
<organism evidence="5 6">
    <name type="scientific">Inquilinus limosus</name>
    <dbReference type="NCBI Taxonomy" id="171674"/>
    <lineage>
        <taxon>Bacteria</taxon>
        <taxon>Pseudomonadati</taxon>
        <taxon>Pseudomonadota</taxon>
        <taxon>Alphaproteobacteria</taxon>
        <taxon>Rhodospirillales</taxon>
        <taxon>Rhodospirillaceae</taxon>
        <taxon>Inquilinus</taxon>
    </lineage>
</organism>
<dbReference type="OrthoDB" id="8201115at2"/>
<dbReference type="GO" id="GO:0043565">
    <property type="term" value="F:sequence-specific DNA binding"/>
    <property type="evidence" value="ECO:0007669"/>
    <property type="project" value="InterPro"/>
</dbReference>
<dbReference type="Pfam" id="PF12833">
    <property type="entry name" value="HTH_18"/>
    <property type="match status" value="1"/>
</dbReference>
<keyword evidence="1" id="KW-0805">Transcription regulation</keyword>
<dbReference type="EMBL" id="NHON01000121">
    <property type="protein sequence ID" value="OWJ59420.1"/>
    <property type="molecule type" value="Genomic_DNA"/>
</dbReference>
<keyword evidence="6" id="KW-1185">Reference proteome</keyword>
<dbReference type="RefSeq" id="WP_088156869.1">
    <property type="nucleotide sequence ID" value="NZ_NHON01000121.1"/>
</dbReference>
<accession>A0A211Z2F2</accession>
<dbReference type="Gene3D" id="1.10.10.60">
    <property type="entry name" value="Homeodomain-like"/>
    <property type="match status" value="2"/>
</dbReference>
<dbReference type="InterPro" id="IPR018060">
    <property type="entry name" value="HTH_AraC"/>
</dbReference>
<dbReference type="PRINTS" id="PR00032">
    <property type="entry name" value="HTHARAC"/>
</dbReference>